<keyword evidence="2" id="KW-0269">Exonuclease</keyword>
<keyword evidence="2" id="KW-0540">Nuclease</keyword>
<evidence type="ECO:0000313" key="7">
    <source>
        <dbReference type="Proteomes" id="UP000439424"/>
    </source>
</evidence>
<evidence type="ECO:0000259" key="1">
    <source>
        <dbReference type="Pfam" id="PF19580"/>
    </source>
</evidence>
<dbReference type="OMA" id="ICTHIET"/>
<dbReference type="GO" id="GO:0004519">
    <property type="term" value="F:endonuclease activity"/>
    <property type="evidence" value="ECO:0007669"/>
    <property type="project" value="UniProtKB-KW"/>
</dbReference>
<dbReference type="InterPro" id="IPR036691">
    <property type="entry name" value="Endo/exonu/phosph_ase_sf"/>
</dbReference>
<organism evidence="2 5">
    <name type="scientific">Acinetobacter baumannii</name>
    <dbReference type="NCBI Taxonomy" id="470"/>
    <lineage>
        <taxon>Bacteria</taxon>
        <taxon>Pseudomonadati</taxon>
        <taxon>Pseudomonadota</taxon>
        <taxon>Gammaproteobacteria</taxon>
        <taxon>Moraxellales</taxon>
        <taxon>Moraxellaceae</taxon>
        <taxon>Acinetobacter</taxon>
        <taxon>Acinetobacter calcoaceticus/baumannii complex</taxon>
    </lineage>
</organism>
<name>A0A0D5YHE4_ACIBA</name>
<evidence type="ECO:0000313" key="6">
    <source>
        <dbReference type="Proteomes" id="UP000280073"/>
    </source>
</evidence>
<reference evidence="5" key="2">
    <citation type="submission" date="2015-03" db="EMBL/GenBank/DDBJ databases">
        <authorList>
            <person name="Gallagher L.A."/>
            <person name="Hayden H.S."/>
            <person name="Weiss E.J."/>
            <person name="Hager K.R."/>
            <person name="Ramage E."/>
            <person name="Radey M.R."/>
            <person name="Bydalek R."/>
            <person name="Manoil C."/>
            <person name="Miller S.I."/>
            <person name="Brittnacher M.J."/>
        </authorList>
    </citation>
    <scope>NUCLEOTIDE SEQUENCE [LARGE SCALE GENOMIC DNA]</scope>
    <source>
        <strain evidence="5">AB5075-UW</strain>
    </source>
</reference>
<keyword evidence="2" id="KW-0378">Hydrolase</keyword>
<reference evidence="2 5" key="1">
    <citation type="journal article" date="2015" name="J. Bacteriol.">
        <title>Resources for Genetic and Genomic Analysis of Emerging Pathogen Acinetobacter baumannii.</title>
        <authorList>
            <person name="Gallagher L.A."/>
            <person name="Ramage E."/>
            <person name="Weiss E.J."/>
            <person name="Radey M."/>
            <person name="Hayden H.S."/>
            <person name="Held K.G."/>
            <person name="Huse H.K."/>
            <person name="Zurawski D.V."/>
            <person name="Brittnacher M.J."/>
            <person name="Manoil C."/>
        </authorList>
    </citation>
    <scope>NUCLEOTIDE SEQUENCE [LARGE SCALE GENOMIC DNA]</scope>
    <source>
        <strain evidence="2 5">AB5075-UW</strain>
    </source>
</reference>
<keyword evidence="2" id="KW-0255">Endonuclease</keyword>
<dbReference type="EMBL" id="RFDI01001088">
    <property type="protein sequence ID" value="RSR49264.1"/>
    <property type="molecule type" value="Genomic_DNA"/>
</dbReference>
<protein>
    <submittedName>
        <fullName evidence="2 3">Endonuclease/exonuclease/phosphatase</fullName>
    </submittedName>
</protein>
<evidence type="ECO:0000313" key="5">
    <source>
        <dbReference type="Proteomes" id="UP000032746"/>
    </source>
</evidence>
<dbReference type="AlphaFoldDB" id="A0A0D5YHE4"/>
<dbReference type="SUPFAM" id="SSF56219">
    <property type="entry name" value="DNase I-like"/>
    <property type="match status" value="1"/>
</dbReference>
<dbReference type="GO" id="GO:0004527">
    <property type="term" value="F:exonuclease activity"/>
    <property type="evidence" value="ECO:0007669"/>
    <property type="project" value="UniProtKB-KW"/>
</dbReference>
<dbReference type="OrthoDB" id="7297112at2"/>
<proteinExistence type="predicted"/>
<dbReference type="EMBL" id="WPIP01000270">
    <property type="protein sequence ID" value="MVM93711.1"/>
    <property type="molecule type" value="Genomic_DNA"/>
</dbReference>
<gene>
    <name evidence="2" type="ORF">ABUW_1961</name>
    <name evidence="4" type="ORF">EA686_17790</name>
    <name evidence="3" type="ORF">GNY86_19435</name>
</gene>
<dbReference type="EMBL" id="CP008706">
    <property type="protein sequence ID" value="AKA31692.1"/>
    <property type="molecule type" value="Genomic_DNA"/>
</dbReference>
<dbReference type="Proteomes" id="UP000032746">
    <property type="component" value="Chromosome"/>
</dbReference>
<dbReference type="Gene3D" id="3.60.10.10">
    <property type="entry name" value="Endonuclease/exonuclease/phosphatase"/>
    <property type="match status" value="1"/>
</dbReference>
<dbReference type="Proteomes" id="UP000280073">
    <property type="component" value="Unassembled WGS sequence"/>
</dbReference>
<dbReference type="Pfam" id="PF19580">
    <property type="entry name" value="Exo_endo_phos_3"/>
    <property type="match status" value="1"/>
</dbReference>
<evidence type="ECO:0000313" key="3">
    <source>
        <dbReference type="EMBL" id="MVM93711.1"/>
    </source>
</evidence>
<evidence type="ECO:0000313" key="2">
    <source>
        <dbReference type="EMBL" id="AKA31692.1"/>
    </source>
</evidence>
<dbReference type="RefSeq" id="WP_000426928.1">
    <property type="nucleotide sequence ID" value="NZ_AP031576.1"/>
</dbReference>
<dbReference type="InterPro" id="IPR005135">
    <property type="entry name" value="Endo/exonuclease/phosphatase"/>
</dbReference>
<evidence type="ECO:0000313" key="4">
    <source>
        <dbReference type="EMBL" id="RSR49264.1"/>
    </source>
</evidence>
<feature type="domain" description="Endonuclease/exonuclease/phosphatase" evidence="1">
    <location>
        <begin position="29"/>
        <end position="258"/>
    </location>
</feature>
<dbReference type="PATRIC" id="fig|470.1314.peg.2561"/>
<reference evidence="3 7" key="4">
    <citation type="submission" date="2019-11" db="EMBL/GenBank/DDBJ databases">
        <title>Multidrug-resistant Acinetobacter baumannii moving toward extensively drug-resistant over fifteen years in South of Brazil.</title>
        <authorList>
            <person name="Fedrigo N.H."/>
            <person name="Cerdeira L."/>
            <person name="Fuga B."/>
            <person name="Marini P.V.B."/>
            <person name="Shinohara D.R."/>
            <person name="Carrara-Marroni F.E."/>
            <person name="Lincopan N."/>
            <person name="Tognim M.C.B."/>
        </authorList>
    </citation>
    <scope>NUCLEOTIDE SEQUENCE [LARGE SCALE GENOMIC DNA]</scope>
    <source>
        <strain evidence="3 7">Ac576</strain>
    </source>
</reference>
<dbReference type="Proteomes" id="UP000439424">
    <property type="component" value="Unassembled WGS sequence"/>
</dbReference>
<accession>A0A0D5YHE4</accession>
<reference evidence="4 6" key="3">
    <citation type="submission" date="2018-10" db="EMBL/GenBank/DDBJ databases">
        <title>GWAS and RNA-Seq identify cryptic mechanisms of antimicrobial resistance in Acinetobacter baumannii.</title>
        <authorList>
            <person name="Sahl J.W."/>
        </authorList>
    </citation>
    <scope>NUCLEOTIDE SEQUENCE [LARGE SCALE GENOMIC DNA]</scope>
    <source>
        <strain evidence="4 6">TG28175</strain>
    </source>
</reference>
<sequence>MENFELSVVWWNTSLSPPISSKRDKSSDEKRAAIASVIQKFMENDYEFICLGEVGPEDIDFFEKTIFPQTLGYFCAKGIDGVGRTFFDTCIYYKKYHYLIRNGNSDVQNFTMTSATRTFKYGQKYKFSLLNEEKITIYLSHWPSKLNDVSLQIVSIAERLRVNIEDELNETKNIILVGDYNVEPYDPAVVHQLQSSREKTIVSKKPNVFYNPCWKFLVPSFQLKSLNTHGTYYYANGQFHHWHVIDQIMFSSNFLSDEWDLQDKYINIVNLTNLDNTQKSLLSDHHPLSAVILRK</sequence>